<reference evidence="5 6" key="2">
    <citation type="journal article" date="2016" name="Genome Announc.">
        <title>Complete Genome Sequence of Algoriphagus sp. Strain M8-2, Isolated from a Brackish Lake.</title>
        <authorList>
            <person name="Muraguchi Y."/>
            <person name="Kushimoto K."/>
            <person name="Ohtsubo Y."/>
            <person name="Suzuki T."/>
            <person name="Dohra H."/>
            <person name="Kimbara K."/>
            <person name="Shintani M."/>
        </authorList>
    </citation>
    <scope>NUCLEOTIDE SEQUENCE [LARGE SCALE GENOMIC DNA]</scope>
    <source>
        <strain evidence="5 6">M8-2</strain>
    </source>
</reference>
<evidence type="ECO:0000313" key="5">
    <source>
        <dbReference type="EMBL" id="AMQ55214.1"/>
    </source>
</evidence>
<dbReference type="PIRSF" id="PIRSF016557">
    <property type="entry name" value="Caps_synth_CpsB"/>
    <property type="match status" value="1"/>
</dbReference>
<dbReference type="Gene3D" id="3.20.20.140">
    <property type="entry name" value="Metal-dependent hydrolases"/>
    <property type="match status" value="1"/>
</dbReference>
<dbReference type="EC" id="3.1.3.48" evidence="2"/>
<dbReference type="InterPro" id="IPR016195">
    <property type="entry name" value="Pol/histidinol_Pase-like"/>
</dbReference>
<dbReference type="Pfam" id="PF19567">
    <property type="entry name" value="CpsB_CapC"/>
    <property type="match status" value="1"/>
</dbReference>
<dbReference type="PATRIC" id="fig|1727163.4.peg.486"/>
<dbReference type="KEGG" id="alm:AO498_02315"/>
<comment type="similarity">
    <text evidence="1">Belongs to the metallo-dependent hydrolases superfamily. CpsB/CapC family.</text>
</comment>
<sequence length="249" mass="29088">MSWFDFLKKKNPVEIPFDLSWLQVDMHSHLIPGIDDGSKSMEESISLLSRLASYGLRKVITTPHIMSEYYRNTPEIISMGLEDLRKAAKNHGISLEIEAAAEYYMDEIFLEKIKSGDELLTFGDRYILVETGFINKPQMLLDIIFHLEMAGYKPILAHPERYQYLLVDKKLQDELIERQLIFQVNLLSLTGFYSKGVKDFAEMLLERNAVSFLGTDCHNERYLDMLQTLPKNHRVYEKIRNSEFLNQRL</sequence>
<proteinExistence type="inferred from homology"/>
<evidence type="ECO:0000256" key="4">
    <source>
        <dbReference type="ARBA" id="ARBA00051722"/>
    </source>
</evidence>
<evidence type="ECO:0000256" key="2">
    <source>
        <dbReference type="ARBA" id="ARBA00013064"/>
    </source>
</evidence>
<dbReference type="Proteomes" id="UP000073816">
    <property type="component" value="Chromosome"/>
</dbReference>
<comment type="catalytic activity">
    <reaction evidence="4">
        <text>O-phospho-L-tyrosyl-[protein] + H2O = L-tyrosyl-[protein] + phosphate</text>
        <dbReference type="Rhea" id="RHEA:10684"/>
        <dbReference type="Rhea" id="RHEA-COMP:10136"/>
        <dbReference type="Rhea" id="RHEA-COMP:20101"/>
        <dbReference type="ChEBI" id="CHEBI:15377"/>
        <dbReference type="ChEBI" id="CHEBI:43474"/>
        <dbReference type="ChEBI" id="CHEBI:46858"/>
        <dbReference type="ChEBI" id="CHEBI:61978"/>
        <dbReference type="EC" id="3.1.3.48"/>
    </reaction>
</comment>
<dbReference type="AlphaFoldDB" id="A0A142EJA9"/>
<dbReference type="OrthoDB" id="9788539at2"/>
<dbReference type="EMBL" id="CP012836">
    <property type="protein sequence ID" value="AMQ55214.1"/>
    <property type="molecule type" value="Genomic_DNA"/>
</dbReference>
<reference evidence="6" key="1">
    <citation type="submission" date="2015-09" db="EMBL/GenBank/DDBJ databases">
        <title>Complete sequence of Algoriphagus sp. M8-2.</title>
        <authorList>
            <person name="Shintani M."/>
        </authorList>
    </citation>
    <scope>NUCLEOTIDE SEQUENCE [LARGE SCALE GENOMIC DNA]</scope>
    <source>
        <strain evidence="6">M8-2</strain>
    </source>
</reference>
<organism evidence="5 6">
    <name type="scientific">Algoriphagus sanaruensis</name>
    <dbReference type="NCBI Taxonomy" id="1727163"/>
    <lineage>
        <taxon>Bacteria</taxon>
        <taxon>Pseudomonadati</taxon>
        <taxon>Bacteroidota</taxon>
        <taxon>Cytophagia</taxon>
        <taxon>Cytophagales</taxon>
        <taxon>Cyclobacteriaceae</taxon>
        <taxon>Algoriphagus</taxon>
    </lineage>
</organism>
<keyword evidence="6" id="KW-1185">Reference proteome</keyword>
<accession>A0A142EJA9</accession>
<evidence type="ECO:0000256" key="1">
    <source>
        <dbReference type="ARBA" id="ARBA00005750"/>
    </source>
</evidence>
<evidence type="ECO:0000256" key="3">
    <source>
        <dbReference type="ARBA" id="ARBA00022801"/>
    </source>
</evidence>
<dbReference type="GO" id="GO:0004725">
    <property type="term" value="F:protein tyrosine phosphatase activity"/>
    <property type="evidence" value="ECO:0007669"/>
    <property type="project" value="UniProtKB-EC"/>
</dbReference>
<keyword evidence="3" id="KW-0378">Hydrolase</keyword>
<dbReference type="PANTHER" id="PTHR39181:SF1">
    <property type="entry name" value="TYROSINE-PROTEIN PHOSPHATASE YWQE"/>
    <property type="match status" value="1"/>
</dbReference>
<dbReference type="PANTHER" id="PTHR39181">
    <property type="entry name" value="TYROSINE-PROTEIN PHOSPHATASE YWQE"/>
    <property type="match status" value="1"/>
</dbReference>
<name>A0A142EJA9_9BACT</name>
<dbReference type="SUPFAM" id="SSF89550">
    <property type="entry name" value="PHP domain-like"/>
    <property type="match status" value="1"/>
</dbReference>
<dbReference type="InterPro" id="IPR016667">
    <property type="entry name" value="Caps_polysacc_synth_CpsB/CapC"/>
</dbReference>
<gene>
    <name evidence="5" type="ORF">AO498_02315</name>
</gene>
<dbReference type="RefSeq" id="WP_067543241.1">
    <property type="nucleotide sequence ID" value="NZ_CP012836.1"/>
</dbReference>
<protein>
    <recommendedName>
        <fullName evidence="2">protein-tyrosine-phosphatase</fullName>
        <ecNumber evidence="2">3.1.3.48</ecNumber>
    </recommendedName>
</protein>
<dbReference type="STRING" id="1727163.AO498_02315"/>
<dbReference type="GO" id="GO:0030145">
    <property type="term" value="F:manganese ion binding"/>
    <property type="evidence" value="ECO:0007669"/>
    <property type="project" value="InterPro"/>
</dbReference>
<evidence type="ECO:0000313" key="6">
    <source>
        <dbReference type="Proteomes" id="UP000073816"/>
    </source>
</evidence>